<dbReference type="InterPro" id="IPR002782">
    <property type="entry name" value="Mut7-C_RNAse_dom"/>
</dbReference>
<dbReference type="AlphaFoldDB" id="A0A1M4WJH6"/>
<name>A0A1M4WJH6_MARH1</name>
<dbReference type="PANTHER" id="PTHR39081">
    <property type="entry name" value="MUT7-C DOMAIN-CONTAINING PROTEIN"/>
    <property type="match status" value="1"/>
</dbReference>
<dbReference type="PANTHER" id="PTHR39081:SF1">
    <property type="entry name" value="MUT7-C RNASE DOMAIN-CONTAINING PROTEIN"/>
    <property type="match status" value="1"/>
</dbReference>
<dbReference type="RefSeq" id="WP_072864467.1">
    <property type="nucleotide sequence ID" value="NZ_FQUI01000016.1"/>
</dbReference>
<protein>
    <recommendedName>
        <fullName evidence="1">Mut7-C RNAse domain-containing protein</fullName>
    </recommendedName>
</protein>
<feature type="domain" description="Mut7-C RNAse" evidence="1">
    <location>
        <begin position="6"/>
        <end position="147"/>
    </location>
</feature>
<reference evidence="2" key="1">
    <citation type="submission" date="2016-11" db="EMBL/GenBank/DDBJ databases">
        <authorList>
            <person name="Varghese N."/>
            <person name="Submissions S."/>
        </authorList>
    </citation>
    <scope>NUCLEOTIDE SEQUENCE [LARGE SCALE GENOMIC DNA]</scope>
    <source>
        <strain evidence="2">DSM 16785</strain>
    </source>
</reference>
<dbReference type="Proteomes" id="UP000184334">
    <property type="component" value="Unassembled WGS sequence"/>
</dbReference>
<comment type="caution">
    <text evidence="2">The sequence shown here is derived from an EMBL/GenBank/DDBJ whole genome shotgun (WGS) entry which is preliminary data.</text>
</comment>
<accession>A0A1M4WJH6</accession>
<proteinExistence type="predicted"/>
<evidence type="ECO:0000313" key="3">
    <source>
        <dbReference type="Proteomes" id="UP000184334"/>
    </source>
</evidence>
<dbReference type="STRING" id="1122195.SAMN02745164_01196"/>
<evidence type="ECO:0000313" key="2">
    <source>
        <dbReference type="EMBL" id="SHE81355.1"/>
    </source>
</evidence>
<dbReference type="Pfam" id="PF01927">
    <property type="entry name" value="Mut7-C"/>
    <property type="match status" value="1"/>
</dbReference>
<organism evidence="2 3">
    <name type="scientific">Marinitoga hydrogenitolerans (strain DSM 16785 / JCM 12826 / AT1271)</name>
    <dbReference type="NCBI Taxonomy" id="1122195"/>
    <lineage>
        <taxon>Bacteria</taxon>
        <taxon>Thermotogati</taxon>
        <taxon>Thermotogota</taxon>
        <taxon>Thermotogae</taxon>
        <taxon>Petrotogales</taxon>
        <taxon>Petrotogaceae</taxon>
        <taxon>Marinitoga</taxon>
    </lineage>
</organism>
<evidence type="ECO:0000259" key="1">
    <source>
        <dbReference type="Pfam" id="PF01927"/>
    </source>
</evidence>
<keyword evidence="3" id="KW-1185">Reference proteome</keyword>
<sequence>MNEFCFILDATLGKLAQKIRILGFNAMYFNNITYEELEIFISKNSNCIVLTRNRKFYEKLKEKYDILFIKSDLWRAQLRFVVKKLNLKLINLKIFSRCIICNSQLVKVKKENYKDIIPDHVYRTCDEYSYCEKCQKIYWHGTHVEHVLCDLREIFKE</sequence>
<gene>
    <name evidence="2" type="ORF">SAMN02745164_01196</name>
</gene>
<dbReference type="OrthoDB" id="9797655at2"/>
<dbReference type="EMBL" id="FQUI01000016">
    <property type="protein sequence ID" value="SHE81355.1"/>
    <property type="molecule type" value="Genomic_DNA"/>
</dbReference>